<proteinExistence type="predicted"/>
<evidence type="ECO:0000256" key="1">
    <source>
        <dbReference type="SAM" id="MobiDB-lite"/>
    </source>
</evidence>
<name>A0A1N7U2V0_9PSED</name>
<evidence type="ECO:0000313" key="2">
    <source>
        <dbReference type="EMBL" id="AIB35086.1"/>
    </source>
</evidence>
<evidence type="ECO:0000313" key="3">
    <source>
        <dbReference type="Proteomes" id="UP000027308"/>
    </source>
</evidence>
<dbReference type="RefSeq" id="WP_010212703.1">
    <property type="nucleotide sequence ID" value="NZ_CP007637.1"/>
</dbReference>
<protein>
    <submittedName>
        <fullName evidence="2">Tail tape measure protein</fullName>
    </submittedName>
</protein>
<organism evidence="2 3">
    <name type="scientific">Pseudomonas simiae</name>
    <dbReference type="NCBI Taxonomy" id="321846"/>
    <lineage>
        <taxon>Bacteria</taxon>
        <taxon>Pseudomonadati</taxon>
        <taxon>Pseudomonadota</taxon>
        <taxon>Gammaproteobacteria</taxon>
        <taxon>Pseudomonadales</taxon>
        <taxon>Pseudomonadaceae</taxon>
        <taxon>Pseudomonas</taxon>
    </lineage>
</organism>
<feature type="compositionally biased region" description="Basic residues" evidence="1">
    <location>
        <begin position="217"/>
        <end position="229"/>
    </location>
</feature>
<feature type="region of interest" description="Disordered" evidence="1">
    <location>
        <begin position="86"/>
        <end position="119"/>
    </location>
</feature>
<dbReference type="Proteomes" id="UP000027308">
    <property type="component" value="Chromosome"/>
</dbReference>
<accession>A0A1N7U2V0</accession>
<reference evidence="2 3" key="1">
    <citation type="submission" date="2014-05" db="EMBL/GenBank/DDBJ databases">
        <title>Pseudomonas simiae WCS417.</title>
        <authorList>
            <person name="Berendsen R.L."/>
        </authorList>
    </citation>
    <scope>NUCLEOTIDE SEQUENCE [LARGE SCALE GENOMIC DNA]</scope>
    <source>
        <strain evidence="2 3">WCS417</strain>
    </source>
</reference>
<dbReference type="EMBL" id="CP007637">
    <property type="protein sequence ID" value="AIB35086.1"/>
    <property type="molecule type" value="Genomic_DNA"/>
</dbReference>
<gene>
    <name evidence="2" type="ORF">PS417_05775</name>
</gene>
<sequence>MQETKYGVRLVQEDLRWMIGDADLGSVLTPFTAGLAAPVSLEAAPQPQPPLTSALMTVSTGLNALTQEQVRLRETLETLNSTLSAREQTLATKTADVTAAPGASEPKKPEPATRSWREQGLEMGTDAVKFVGKEVVSGLWDKAKDRLSGKALDAVADRYPTAAKWLKEDKDGNKGKECCCTGALPPDIRGSLEPVQSQVPEGVGKTARAQEKARPKDTRKKPRGPRSKTRQSSSREVKTSVVRRAMDLKSPRAVSAAKVSPPLNVVVQRQLPFEGTRASQAATGLPGRSFASSAALPTSRPLMRGAGKGLAAGLSGTLAKLESSAVRRLGPLRYVDTAMDVAQGVRNGDVKAIGAGLSTAGGAWAGASAGAAIGTLVFPGVGTAVGGAIGGLLGSEAGAWLGDKLFGPRDRLPAPADVGKHLSNAQADNRQLTFSPHITINAPEQASYQQLAALVVQQIEAQFTPLPMDSLLATRRDSALTDTGVA</sequence>
<dbReference type="AlphaFoldDB" id="A0A1N7U2V0"/>
<feature type="compositionally biased region" description="Basic and acidic residues" evidence="1">
    <location>
        <begin position="233"/>
        <end position="245"/>
    </location>
</feature>
<feature type="compositionally biased region" description="Basic and acidic residues" evidence="1">
    <location>
        <begin position="105"/>
        <end position="119"/>
    </location>
</feature>
<feature type="region of interest" description="Disordered" evidence="1">
    <location>
        <begin position="185"/>
        <end position="245"/>
    </location>
</feature>